<evidence type="ECO:0000313" key="2">
    <source>
        <dbReference type="Proteomes" id="UP000001660"/>
    </source>
</evidence>
<dbReference type="InterPro" id="IPR021948">
    <property type="entry name" value="DUF3565"/>
</dbReference>
<evidence type="ECO:0000313" key="1">
    <source>
        <dbReference type="EMBL" id="CBK40898.1"/>
    </source>
</evidence>
<organism evidence="1 2">
    <name type="scientific">Nitrospira defluvii</name>
    <dbReference type="NCBI Taxonomy" id="330214"/>
    <lineage>
        <taxon>Bacteria</taxon>
        <taxon>Pseudomonadati</taxon>
        <taxon>Nitrospirota</taxon>
        <taxon>Nitrospiria</taxon>
        <taxon>Nitrospirales</taxon>
        <taxon>Nitrospiraceae</taxon>
        <taxon>Nitrospira</taxon>
    </lineage>
</organism>
<protein>
    <recommendedName>
        <fullName evidence="3">Pressure-regulated protein</fullName>
    </recommendedName>
</protein>
<sequence length="108" mass="12075">MEVYHSRYGCRYPRVRFGQVSASIHTSGTKDGESGMQQAIIGYHQDDEGHWVADLRCGHGQHVRHQPPMTSRPWVLTEEGRRAFLGTELNCKKCEEGGDGFDPTGAQS</sequence>
<evidence type="ECO:0008006" key="3">
    <source>
        <dbReference type="Google" id="ProtNLM"/>
    </source>
</evidence>
<dbReference type="EMBL" id="FP929003">
    <property type="protein sequence ID" value="CBK40898.1"/>
    <property type="molecule type" value="Genomic_DNA"/>
</dbReference>
<dbReference type="STRING" id="330214.NIDE1139"/>
<dbReference type="AlphaFoldDB" id="D8PCD9"/>
<dbReference type="Pfam" id="PF12088">
    <property type="entry name" value="DUF3565"/>
    <property type="match status" value="1"/>
</dbReference>
<dbReference type="KEGG" id="nde:NIDE1139"/>
<dbReference type="eggNOG" id="COG1670">
    <property type="taxonomic scope" value="Bacteria"/>
</dbReference>
<name>D8PCD9_9BACT</name>
<gene>
    <name evidence="1" type="ORF">NIDE1139</name>
</gene>
<dbReference type="Proteomes" id="UP000001660">
    <property type="component" value="Chromosome"/>
</dbReference>
<dbReference type="HOGENOM" id="CLU_2192234_0_0_0"/>
<keyword evidence="2" id="KW-1185">Reference proteome</keyword>
<accession>D8PCD9</accession>
<reference evidence="1 2" key="1">
    <citation type="journal article" date="2010" name="Proc. Natl. Acad. Sci. U.S.A.">
        <title>A Nitrospira metagenome illuminates the physiology and evolution of globally important nitrite-oxidizing bacteria.</title>
        <authorList>
            <person name="Lucker S."/>
            <person name="Wagner M."/>
            <person name="Maixner F."/>
            <person name="Pelletier E."/>
            <person name="Koch H."/>
            <person name="Vacherie B."/>
            <person name="Rattei T."/>
            <person name="Sinninghe Damste J."/>
            <person name="Spieck E."/>
            <person name="Le Paslier D."/>
            <person name="Daims H."/>
        </authorList>
    </citation>
    <scope>NUCLEOTIDE SEQUENCE [LARGE SCALE GENOMIC DNA]</scope>
</reference>
<proteinExistence type="predicted"/>